<keyword evidence="2" id="KW-0812">Transmembrane</keyword>
<accession>A0A0V0SK39</accession>
<keyword evidence="4" id="KW-1185">Reference proteome</keyword>
<gene>
    <name evidence="3" type="ORF">T07_7798</name>
</gene>
<dbReference type="Proteomes" id="UP000054630">
    <property type="component" value="Unassembled WGS sequence"/>
</dbReference>
<evidence type="ECO:0000313" key="3">
    <source>
        <dbReference type="EMBL" id="KRX27216.1"/>
    </source>
</evidence>
<keyword evidence="2" id="KW-0472">Membrane</keyword>
<sequence length="265" mass="30061">MSEKFLFPMQYFSRLTVFFFHFYFFFLPSFVGIFLPLTLANVHTANRTADHHVTSEHPSTIKYSTASYDQSAQQHQHSAASSNSHKTAHRNNDGSIRTNEHAVHPDAHSIICDDATNRLKHLDNEYKGLRGMHISNDPSVISHPIQKAVDSTIDVIRKNIQCGTFKNMFPSRHNNDNGNMIPHRHGNRIHRPAEDIQDRTALQNSVAEYDVLGEGNLPLRRRGRLRGRILQPVIIEPVIISDTKTSVLPGGEESFVNPLRVRSLV</sequence>
<evidence type="ECO:0000256" key="2">
    <source>
        <dbReference type="SAM" id="Phobius"/>
    </source>
</evidence>
<feature type="region of interest" description="Disordered" evidence="1">
    <location>
        <begin position="72"/>
        <end position="102"/>
    </location>
</feature>
<feature type="transmembrane region" description="Helical" evidence="2">
    <location>
        <begin position="12"/>
        <end position="37"/>
    </location>
</feature>
<proteinExistence type="predicted"/>
<comment type="caution">
    <text evidence="3">The sequence shown here is derived from an EMBL/GenBank/DDBJ whole genome shotgun (WGS) entry which is preliminary data.</text>
</comment>
<dbReference type="OrthoDB" id="5919290at2759"/>
<feature type="compositionally biased region" description="Low complexity" evidence="1">
    <location>
        <begin position="72"/>
        <end position="85"/>
    </location>
</feature>
<keyword evidence="2" id="KW-1133">Transmembrane helix</keyword>
<evidence type="ECO:0000313" key="4">
    <source>
        <dbReference type="Proteomes" id="UP000054630"/>
    </source>
</evidence>
<organism evidence="3 4">
    <name type="scientific">Trichinella nelsoni</name>
    <dbReference type="NCBI Taxonomy" id="6336"/>
    <lineage>
        <taxon>Eukaryota</taxon>
        <taxon>Metazoa</taxon>
        <taxon>Ecdysozoa</taxon>
        <taxon>Nematoda</taxon>
        <taxon>Enoplea</taxon>
        <taxon>Dorylaimia</taxon>
        <taxon>Trichinellida</taxon>
        <taxon>Trichinellidae</taxon>
        <taxon>Trichinella</taxon>
    </lineage>
</organism>
<dbReference type="AlphaFoldDB" id="A0A0V0SK39"/>
<name>A0A0V0SK39_9BILA</name>
<protein>
    <submittedName>
        <fullName evidence="3">Uncharacterized protein</fullName>
    </submittedName>
</protein>
<reference evidence="3 4" key="1">
    <citation type="submission" date="2015-01" db="EMBL/GenBank/DDBJ databases">
        <title>Evolution of Trichinella species and genotypes.</title>
        <authorList>
            <person name="Korhonen P.K."/>
            <person name="Edoardo P."/>
            <person name="Giuseppe L.R."/>
            <person name="Gasser R.B."/>
        </authorList>
    </citation>
    <scope>NUCLEOTIDE SEQUENCE [LARGE SCALE GENOMIC DNA]</scope>
    <source>
        <strain evidence="3">ISS37</strain>
    </source>
</reference>
<evidence type="ECO:0000256" key="1">
    <source>
        <dbReference type="SAM" id="MobiDB-lite"/>
    </source>
</evidence>
<dbReference type="EMBL" id="JYDL01000004">
    <property type="protein sequence ID" value="KRX27216.1"/>
    <property type="molecule type" value="Genomic_DNA"/>
</dbReference>